<feature type="compositionally biased region" description="Polar residues" evidence="1">
    <location>
        <begin position="1"/>
        <end position="13"/>
    </location>
</feature>
<dbReference type="EMBL" id="WTPW01001015">
    <property type="protein sequence ID" value="KAF0462177.1"/>
    <property type="molecule type" value="Genomic_DNA"/>
</dbReference>
<dbReference type="AlphaFoldDB" id="A0A8H3XHW4"/>
<feature type="region of interest" description="Disordered" evidence="1">
    <location>
        <begin position="1"/>
        <end position="21"/>
    </location>
</feature>
<keyword evidence="3" id="KW-1185">Reference proteome</keyword>
<name>A0A8H3XHW4_GIGMA</name>
<evidence type="ECO:0000313" key="3">
    <source>
        <dbReference type="Proteomes" id="UP000439903"/>
    </source>
</evidence>
<dbReference type="Proteomes" id="UP000439903">
    <property type="component" value="Unassembled WGS sequence"/>
</dbReference>
<reference evidence="2 3" key="1">
    <citation type="journal article" date="2019" name="Environ. Microbiol.">
        <title>At the nexus of three kingdoms: the genome of the mycorrhizal fungus Gigaspora margarita provides insights into plant, endobacterial and fungal interactions.</title>
        <authorList>
            <person name="Venice F."/>
            <person name="Ghignone S."/>
            <person name="Salvioli di Fossalunga A."/>
            <person name="Amselem J."/>
            <person name="Novero M."/>
            <person name="Xianan X."/>
            <person name="Sedzielewska Toro K."/>
            <person name="Morin E."/>
            <person name="Lipzen A."/>
            <person name="Grigoriev I.V."/>
            <person name="Henrissat B."/>
            <person name="Martin F.M."/>
            <person name="Bonfante P."/>
        </authorList>
    </citation>
    <scope>NUCLEOTIDE SEQUENCE [LARGE SCALE GENOMIC DNA]</scope>
    <source>
        <strain evidence="2 3">BEG34</strain>
    </source>
</reference>
<feature type="region of interest" description="Disordered" evidence="1">
    <location>
        <begin position="48"/>
        <end position="70"/>
    </location>
</feature>
<comment type="caution">
    <text evidence="2">The sequence shown here is derived from an EMBL/GenBank/DDBJ whole genome shotgun (WGS) entry which is preliminary data.</text>
</comment>
<gene>
    <name evidence="2" type="ORF">F8M41_000314</name>
</gene>
<proteinExistence type="predicted"/>
<organism evidence="2 3">
    <name type="scientific">Gigaspora margarita</name>
    <dbReference type="NCBI Taxonomy" id="4874"/>
    <lineage>
        <taxon>Eukaryota</taxon>
        <taxon>Fungi</taxon>
        <taxon>Fungi incertae sedis</taxon>
        <taxon>Mucoromycota</taxon>
        <taxon>Glomeromycotina</taxon>
        <taxon>Glomeromycetes</taxon>
        <taxon>Diversisporales</taxon>
        <taxon>Gigasporaceae</taxon>
        <taxon>Gigaspora</taxon>
    </lineage>
</organism>
<evidence type="ECO:0000256" key="1">
    <source>
        <dbReference type="SAM" id="MobiDB-lite"/>
    </source>
</evidence>
<accession>A0A8H3XHW4</accession>
<protein>
    <submittedName>
        <fullName evidence="2">Uncharacterized protein</fullName>
    </submittedName>
</protein>
<sequence>MKNLPETSSNDGSNGEIIPGRKRCKYIRKKTASKTKKMATPITLVRTAPMAKSNSEEEKHSNSEIIPRRKRGPVQYNHILTETIIHQMRVIMPEVIMDPSNCKVLVQEFSQVAYLVYANI</sequence>
<evidence type="ECO:0000313" key="2">
    <source>
        <dbReference type="EMBL" id="KAF0462177.1"/>
    </source>
</evidence>